<dbReference type="NCBIfam" id="NF004402">
    <property type="entry name" value="PRK05758.2-2"/>
    <property type="match status" value="1"/>
</dbReference>
<dbReference type="InterPro" id="IPR000711">
    <property type="entry name" value="ATPase_OSCP/dsu"/>
</dbReference>
<name>A0ABZ2EQM3_9FIRM</name>
<keyword evidence="5 8" id="KW-0472">Membrane</keyword>
<dbReference type="SUPFAM" id="SSF47928">
    <property type="entry name" value="N-terminal domain of the delta subunit of the F1F0-ATP synthase"/>
    <property type="match status" value="1"/>
</dbReference>
<accession>A0ABZ2EQM3</accession>
<evidence type="ECO:0000256" key="5">
    <source>
        <dbReference type="ARBA" id="ARBA00023136"/>
    </source>
</evidence>
<dbReference type="PANTHER" id="PTHR11910">
    <property type="entry name" value="ATP SYNTHASE DELTA CHAIN"/>
    <property type="match status" value="1"/>
</dbReference>
<keyword evidence="8" id="KW-1003">Cell membrane</keyword>
<comment type="subcellular location">
    <subcellularLocation>
        <location evidence="8">Cell membrane</location>
        <topology evidence="8">Peripheral membrane protein</topology>
    </subcellularLocation>
    <subcellularLocation>
        <location evidence="1">Membrane</location>
    </subcellularLocation>
</comment>
<dbReference type="Proteomes" id="UP001348492">
    <property type="component" value="Chromosome"/>
</dbReference>
<keyword evidence="6 8" id="KW-0139">CF(1)</keyword>
<proteinExistence type="inferred from homology"/>
<dbReference type="RefSeq" id="WP_018591928.1">
    <property type="nucleotide sequence ID" value="NZ_CP117523.1"/>
</dbReference>
<keyword evidence="7 8" id="KW-0066">ATP synthesis</keyword>
<keyword evidence="10" id="KW-1185">Reference proteome</keyword>
<evidence type="ECO:0000256" key="4">
    <source>
        <dbReference type="ARBA" id="ARBA00023065"/>
    </source>
</evidence>
<dbReference type="PRINTS" id="PR00125">
    <property type="entry name" value="ATPASEDELTA"/>
</dbReference>
<comment type="similarity">
    <text evidence="8">Belongs to the ATPase delta chain family.</text>
</comment>
<evidence type="ECO:0000256" key="2">
    <source>
        <dbReference type="ARBA" id="ARBA00022448"/>
    </source>
</evidence>
<dbReference type="InterPro" id="IPR026015">
    <property type="entry name" value="ATP_synth_OSCP/delta_N_sf"/>
</dbReference>
<reference evidence="9 10" key="1">
    <citation type="journal article" date="2023" name="PLoS ONE">
        <title>Genome-based metabolic and phylogenomic analysis of three Terrisporobacter species.</title>
        <authorList>
            <person name="Boer T."/>
            <person name="Bengelsdorf F.R."/>
            <person name="Bomeke M."/>
            <person name="Daniel R."/>
            <person name="Poehlein A."/>
        </authorList>
    </citation>
    <scope>NUCLEOTIDE SEQUENCE [LARGE SCALE GENOMIC DNA]</scope>
    <source>
        <strain evidence="9 10">DSM 1288</strain>
    </source>
</reference>
<dbReference type="InterPro" id="IPR020781">
    <property type="entry name" value="ATPase_OSCP/d_CS"/>
</dbReference>
<dbReference type="EMBL" id="CP117523">
    <property type="protein sequence ID" value="WWD81888.1"/>
    <property type="molecule type" value="Genomic_DNA"/>
</dbReference>
<keyword evidence="3 8" id="KW-0375">Hydrogen ion transport</keyword>
<dbReference type="Gene3D" id="1.10.520.20">
    <property type="entry name" value="N-terminal domain of the delta subunit of the F1F0-ATP synthase"/>
    <property type="match status" value="1"/>
</dbReference>
<dbReference type="NCBIfam" id="NF004403">
    <property type="entry name" value="PRK05758.2-4"/>
    <property type="match status" value="1"/>
</dbReference>
<keyword evidence="2 8" id="KW-0813">Transport</keyword>
<evidence type="ECO:0000256" key="3">
    <source>
        <dbReference type="ARBA" id="ARBA00022781"/>
    </source>
</evidence>
<dbReference type="Pfam" id="PF00213">
    <property type="entry name" value="OSCP"/>
    <property type="match status" value="1"/>
</dbReference>
<evidence type="ECO:0000313" key="10">
    <source>
        <dbReference type="Proteomes" id="UP001348492"/>
    </source>
</evidence>
<gene>
    <name evidence="8 9" type="primary">atpH</name>
    <name evidence="9" type="ORF">TEGL_02540</name>
</gene>
<organism evidence="9 10">
    <name type="scientific">Terrisporobacter glycolicus ATCC 14880 = DSM 1288</name>
    <dbReference type="NCBI Taxonomy" id="1121315"/>
    <lineage>
        <taxon>Bacteria</taxon>
        <taxon>Bacillati</taxon>
        <taxon>Bacillota</taxon>
        <taxon>Clostridia</taxon>
        <taxon>Peptostreptococcales</taxon>
        <taxon>Peptostreptococcaceae</taxon>
        <taxon>Terrisporobacter</taxon>
    </lineage>
</organism>
<evidence type="ECO:0000313" key="9">
    <source>
        <dbReference type="EMBL" id="WWD81888.1"/>
    </source>
</evidence>
<protein>
    <recommendedName>
        <fullName evidence="8">ATP synthase subunit delta</fullName>
    </recommendedName>
    <alternativeName>
        <fullName evidence="8">ATP synthase F(1) sector subunit delta</fullName>
    </alternativeName>
    <alternativeName>
        <fullName evidence="8">F-type ATPase subunit delta</fullName>
        <shortName evidence="8">F-ATPase subunit delta</shortName>
    </alternativeName>
</protein>
<comment type="function">
    <text evidence="8">F(1)F(0) ATP synthase produces ATP from ADP in the presence of a proton or sodium gradient. F-type ATPases consist of two structural domains, F(1) containing the extramembraneous catalytic core and F(0) containing the membrane proton channel, linked together by a central stalk and a peripheral stalk. During catalysis, ATP synthesis in the catalytic domain of F(1) is coupled via a rotary mechanism of the central stalk subunits to proton translocation.</text>
</comment>
<dbReference type="PROSITE" id="PS00389">
    <property type="entry name" value="ATPASE_DELTA"/>
    <property type="match status" value="1"/>
</dbReference>
<evidence type="ECO:0000256" key="1">
    <source>
        <dbReference type="ARBA" id="ARBA00004370"/>
    </source>
</evidence>
<evidence type="ECO:0000256" key="7">
    <source>
        <dbReference type="ARBA" id="ARBA00023310"/>
    </source>
</evidence>
<sequence>MIDIIANRYAEALFQLSEDENITKEIYNELHNVVETVKNNKDLDNVLRSPLVAKIEKVKLIESLFNNKINNNLKNFLKILVEKGRISSLKSIELTFKQLLNDKNNIIEGTVISAIPLTDNKVKELEEKLSKKYNKNVTLENKVDQSILGGVLVRLGNTQIDGSVKTRLDNIKDQLSQVIS</sequence>
<dbReference type="HAMAP" id="MF_01416">
    <property type="entry name" value="ATP_synth_delta_bact"/>
    <property type="match status" value="1"/>
</dbReference>
<keyword evidence="4 8" id="KW-0406">Ion transport</keyword>
<comment type="function">
    <text evidence="8">This protein is part of the stalk that links CF(0) to CF(1). It either transmits conformational changes from CF(0) to CF(1) or is implicated in proton conduction.</text>
</comment>
<evidence type="ECO:0000256" key="6">
    <source>
        <dbReference type="ARBA" id="ARBA00023196"/>
    </source>
</evidence>
<evidence type="ECO:0000256" key="8">
    <source>
        <dbReference type="HAMAP-Rule" id="MF_01416"/>
    </source>
</evidence>
<dbReference type="NCBIfam" id="TIGR01145">
    <property type="entry name" value="ATP_synt_delta"/>
    <property type="match status" value="1"/>
</dbReference>